<dbReference type="EMBL" id="LN609446">
    <property type="protein sequence ID" value="CEF61665.1"/>
    <property type="molecule type" value="Genomic_DNA"/>
</dbReference>
<protein>
    <submittedName>
        <fullName evidence="2 4">Uncharacterized protein</fullName>
    </submittedName>
</protein>
<reference evidence="4" key="3">
    <citation type="submission" date="2020-12" db="UniProtKB">
        <authorList>
            <consortium name="WormBaseParasite"/>
        </authorList>
    </citation>
    <scope>IDENTIFICATION</scope>
</reference>
<gene>
    <name evidence="2 4 5" type="ORF">SRAE_0000077900</name>
</gene>
<keyword evidence="1" id="KW-0732">Signal</keyword>
<organism evidence="2">
    <name type="scientific">Strongyloides ratti</name>
    <name type="common">Parasitic roundworm</name>
    <dbReference type="NCBI Taxonomy" id="34506"/>
    <lineage>
        <taxon>Eukaryota</taxon>
        <taxon>Metazoa</taxon>
        <taxon>Ecdysozoa</taxon>
        <taxon>Nematoda</taxon>
        <taxon>Chromadorea</taxon>
        <taxon>Rhabditida</taxon>
        <taxon>Tylenchina</taxon>
        <taxon>Panagrolaimomorpha</taxon>
        <taxon>Strongyloidoidea</taxon>
        <taxon>Strongyloididae</taxon>
        <taxon>Strongyloides</taxon>
    </lineage>
</organism>
<accession>A0A090KVZ2</accession>
<reference evidence="3" key="1">
    <citation type="submission" date="2014-09" db="EMBL/GenBank/DDBJ databases">
        <authorList>
            <person name="Martin A.A."/>
        </authorList>
    </citation>
    <scope>NUCLEOTIDE SEQUENCE</scope>
    <source>
        <strain evidence="3">ED321</strain>
    </source>
</reference>
<dbReference type="AlphaFoldDB" id="A0A090KVZ2"/>
<evidence type="ECO:0000313" key="2">
    <source>
        <dbReference type="EMBL" id="CEF61665.1"/>
    </source>
</evidence>
<name>A0A090KVZ2_STRRB</name>
<keyword evidence="3" id="KW-1185">Reference proteome</keyword>
<feature type="chain" id="PRO_5015030117" evidence="1">
    <location>
        <begin position="21"/>
        <end position="91"/>
    </location>
</feature>
<dbReference type="Proteomes" id="UP000035682">
    <property type="component" value="Unplaced"/>
</dbReference>
<evidence type="ECO:0000313" key="5">
    <source>
        <dbReference type="WormBase" id="SRAE_0000077900"/>
    </source>
</evidence>
<dbReference type="GeneID" id="36374034"/>
<feature type="signal peptide" evidence="1">
    <location>
        <begin position="1"/>
        <end position="20"/>
    </location>
</feature>
<reference evidence="2" key="2">
    <citation type="submission" date="2014-09" db="EMBL/GenBank/DDBJ databases">
        <authorList>
            <person name="Aslett A.Martin."/>
        </authorList>
    </citation>
    <scope>NUCLEOTIDE SEQUENCE</scope>
    <source>
        <strain evidence="2">ED321 Heterogonic</strain>
    </source>
</reference>
<evidence type="ECO:0000256" key="1">
    <source>
        <dbReference type="SAM" id="SignalP"/>
    </source>
</evidence>
<dbReference type="RefSeq" id="XP_024500872.1">
    <property type="nucleotide sequence ID" value="XM_024646723.1"/>
</dbReference>
<dbReference type="WormBase" id="SRAE_0000077900">
    <property type="protein sequence ID" value="SRP05270"/>
    <property type="gene ID" value="WBGene00256538"/>
</dbReference>
<sequence length="91" mass="10719">MRFIFYFSLLLICVSQYSLQKVNVKELTEKFEKFSQKNGQLTNENRKPTNGGQKDFELQRLFGHGSMDNQKLGSKYNGIKETLKSYMKNRK</sequence>
<dbReference type="CTD" id="36374034"/>
<dbReference type="WBParaSite" id="SRAE_0000077900.1">
    <property type="protein sequence ID" value="SRAE_0000077900.1"/>
    <property type="gene ID" value="WBGene00256538"/>
</dbReference>
<proteinExistence type="predicted"/>
<evidence type="ECO:0000313" key="3">
    <source>
        <dbReference type="Proteomes" id="UP000035682"/>
    </source>
</evidence>
<evidence type="ECO:0000313" key="4">
    <source>
        <dbReference type="WBParaSite" id="SRAE_0000077900.1"/>
    </source>
</evidence>